<dbReference type="AlphaFoldDB" id="A0A1I6WJK0"/>
<keyword evidence="2" id="KW-1185">Reference proteome</keyword>
<evidence type="ECO:0000313" key="1">
    <source>
        <dbReference type="EMBL" id="SFT26159.1"/>
    </source>
</evidence>
<name>A0A1I6WJK0_9RHOB</name>
<reference evidence="2" key="1">
    <citation type="submission" date="2016-10" db="EMBL/GenBank/DDBJ databases">
        <authorList>
            <person name="Varghese N."/>
            <person name="Submissions S."/>
        </authorList>
    </citation>
    <scope>NUCLEOTIDE SEQUENCE [LARGE SCALE GENOMIC DNA]</scope>
    <source>
        <strain evidence="2">DSM 26894</strain>
    </source>
</reference>
<proteinExistence type="predicted"/>
<gene>
    <name evidence="1" type="ORF">SAMN04488050_12442</name>
</gene>
<dbReference type="Proteomes" id="UP000199392">
    <property type="component" value="Unassembled WGS sequence"/>
</dbReference>
<evidence type="ECO:0000313" key="2">
    <source>
        <dbReference type="Proteomes" id="UP000199392"/>
    </source>
</evidence>
<sequence>MTESVDLSFSQMLNQWVEAFVTGNHVKVCIGILGCDFSHIERDMKI</sequence>
<protein>
    <submittedName>
        <fullName evidence="1">Uncharacterized protein</fullName>
    </submittedName>
</protein>
<accession>A0A1I6WJK0</accession>
<organism evidence="1 2">
    <name type="scientific">Alloyangia pacifica</name>
    <dbReference type="NCBI Taxonomy" id="311180"/>
    <lineage>
        <taxon>Bacteria</taxon>
        <taxon>Pseudomonadati</taxon>
        <taxon>Pseudomonadota</taxon>
        <taxon>Alphaproteobacteria</taxon>
        <taxon>Rhodobacterales</taxon>
        <taxon>Roseobacteraceae</taxon>
        <taxon>Alloyangia</taxon>
    </lineage>
</organism>
<dbReference type="EMBL" id="FOZW01000024">
    <property type="protein sequence ID" value="SFT26159.1"/>
    <property type="molecule type" value="Genomic_DNA"/>
</dbReference>